<keyword evidence="3" id="KW-0786">Thiamine pyrophosphate</keyword>
<dbReference type="FunFam" id="3.40.50.970:FF:000129">
    <property type="entry name" value="Transketolase"/>
    <property type="match status" value="1"/>
</dbReference>
<dbReference type="GO" id="GO:0000287">
    <property type="term" value="F:magnesium ion binding"/>
    <property type="evidence" value="ECO:0007669"/>
    <property type="project" value="UniProtKB-ARBA"/>
</dbReference>
<dbReference type="AlphaFoldDB" id="A0A3S4SGA6"/>
<evidence type="ECO:0000256" key="1">
    <source>
        <dbReference type="ARBA" id="ARBA00001964"/>
    </source>
</evidence>
<comment type="similarity">
    <text evidence="2">Belongs to the transketolase family.</text>
</comment>
<evidence type="ECO:0000256" key="2">
    <source>
        <dbReference type="ARBA" id="ARBA00007131"/>
    </source>
</evidence>
<dbReference type="InterPro" id="IPR005475">
    <property type="entry name" value="Transketolase-like_Pyr-bd"/>
</dbReference>
<dbReference type="Pfam" id="PF02780">
    <property type="entry name" value="Transketolase_C"/>
    <property type="match status" value="1"/>
</dbReference>
<dbReference type="Gene3D" id="3.40.50.920">
    <property type="match status" value="1"/>
</dbReference>
<dbReference type="InterPro" id="IPR029061">
    <property type="entry name" value="THDP-binding"/>
</dbReference>
<dbReference type="Pfam" id="PF02779">
    <property type="entry name" value="Transket_pyr"/>
    <property type="match status" value="1"/>
</dbReference>
<evidence type="ECO:0000259" key="4">
    <source>
        <dbReference type="SMART" id="SM00861"/>
    </source>
</evidence>
<dbReference type="PANTHER" id="PTHR43825">
    <property type="entry name" value="PYRUVATE DEHYDROGENASE E1 COMPONENT"/>
    <property type="match status" value="1"/>
</dbReference>
<dbReference type="InterPro" id="IPR033248">
    <property type="entry name" value="Transketolase_C"/>
</dbReference>
<protein>
    <submittedName>
        <fullName evidence="5">Transketolase</fullName>
        <ecNumber evidence="5">2.2.1.1</ecNumber>
        <ecNumber evidence="5">2.2.1.7</ecNumber>
    </submittedName>
</protein>
<dbReference type="SUPFAM" id="SSF52518">
    <property type="entry name" value="Thiamin diphosphate-binding fold (THDP-binding)"/>
    <property type="match status" value="1"/>
</dbReference>
<name>A0A3S4SGA6_MYCAU</name>
<dbReference type="STRING" id="1791.GCA_001049355_00542"/>
<organism evidence="5 6">
    <name type="scientific">Mycolicibacterium aurum</name>
    <name type="common">Mycobacterium aurum</name>
    <dbReference type="NCBI Taxonomy" id="1791"/>
    <lineage>
        <taxon>Bacteria</taxon>
        <taxon>Bacillati</taxon>
        <taxon>Actinomycetota</taxon>
        <taxon>Actinomycetes</taxon>
        <taxon>Mycobacteriales</taxon>
        <taxon>Mycobacteriaceae</taxon>
        <taxon>Mycolicibacterium</taxon>
    </lineage>
</organism>
<evidence type="ECO:0000256" key="3">
    <source>
        <dbReference type="ARBA" id="ARBA00023052"/>
    </source>
</evidence>
<comment type="cofactor">
    <cofactor evidence="1">
        <name>thiamine diphosphate</name>
        <dbReference type="ChEBI" id="CHEBI:58937"/>
    </cofactor>
</comment>
<evidence type="ECO:0000313" key="5">
    <source>
        <dbReference type="EMBL" id="VEG52694.1"/>
    </source>
</evidence>
<evidence type="ECO:0000313" key="6">
    <source>
        <dbReference type="Proteomes" id="UP000279306"/>
    </source>
</evidence>
<dbReference type="OrthoDB" id="9759664at2"/>
<reference evidence="5 6" key="1">
    <citation type="submission" date="2018-12" db="EMBL/GenBank/DDBJ databases">
        <authorList>
            <consortium name="Pathogen Informatics"/>
        </authorList>
    </citation>
    <scope>NUCLEOTIDE SEQUENCE [LARGE SCALE GENOMIC DNA]</scope>
    <source>
        <strain evidence="5 6">NCTC10437</strain>
    </source>
</reference>
<dbReference type="SUPFAM" id="SSF52922">
    <property type="entry name" value="TK C-terminal domain-like"/>
    <property type="match status" value="1"/>
</dbReference>
<feature type="domain" description="Transketolase-like pyrimidine-binding" evidence="4">
    <location>
        <begin position="14"/>
        <end position="176"/>
    </location>
</feature>
<dbReference type="EMBL" id="LR134356">
    <property type="protein sequence ID" value="VEG52694.1"/>
    <property type="molecule type" value="Genomic_DNA"/>
</dbReference>
<dbReference type="GO" id="GO:0008661">
    <property type="term" value="F:1-deoxy-D-xylulose-5-phosphate synthase activity"/>
    <property type="evidence" value="ECO:0007669"/>
    <property type="project" value="UniProtKB-EC"/>
</dbReference>
<dbReference type="GO" id="GO:0004802">
    <property type="term" value="F:transketolase activity"/>
    <property type="evidence" value="ECO:0007669"/>
    <property type="project" value="UniProtKB-EC"/>
</dbReference>
<dbReference type="RefSeq" id="WP_048630443.1">
    <property type="nucleotide sequence ID" value="NZ_CVQQ01000001.1"/>
</dbReference>
<dbReference type="KEGG" id="mauu:NCTC10437_01589"/>
<dbReference type="InterPro" id="IPR009014">
    <property type="entry name" value="Transketo_C/PFOR_II"/>
</dbReference>
<keyword evidence="6" id="KW-1185">Reference proteome</keyword>
<keyword evidence="5" id="KW-0808">Transferase</keyword>
<dbReference type="InterPro" id="IPR051157">
    <property type="entry name" value="PDH/Transketolase"/>
</dbReference>
<proteinExistence type="inferred from homology"/>
<dbReference type="EC" id="2.2.1.1" evidence="5"/>
<dbReference type="CDD" id="cd07033">
    <property type="entry name" value="TPP_PYR_DXS_TK_like"/>
    <property type="match status" value="1"/>
</dbReference>
<dbReference type="Proteomes" id="UP000279306">
    <property type="component" value="Chromosome"/>
</dbReference>
<sequence length="331" mass="34328">MNQHTGAAAAMGLRSKAGPWGQALLDAAAERDDIVAVSADLKKYTDLTAFAKCYPDRYVEVGMAEQNLVMTAAGLARAGLTVVATTFAAFLARRALDFAIMQIALPRANVKLIGATPGISATFGPSHTAIDDLAVWRAVPNMIVIDPADPAEAAEALTVALDYDGPVYLRQPFNRASAKRIVEMPPFELGRAALLRDGADVGIIASGDRVGEALIAADVLATSGVHAAVLRASTLKPFDGDAVADLAARTGRLVTAENHSVIGGLFSAVAEALARRGVTVPVRPVGVPDVFPPFGSPDYTADLLGMSSRHIVEAALVVTGVAGQPKEVARG</sequence>
<dbReference type="Gene3D" id="3.40.50.970">
    <property type="match status" value="1"/>
</dbReference>
<gene>
    <name evidence="5" type="primary">dxs_1</name>
    <name evidence="5" type="ORF">NCTC10437_01589</name>
</gene>
<accession>A0A3S4SGA6</accession>
<dbReference type="SMART" id="SM00861">
    <property type="entry name" value="Transket_pyr"/>
    <property type="match status" value="1"/>
</dbReference>
<dbReference type="EC" id="2.2.1.7" evidence="5"/>
<dbReference type="PANTHER" id="PTHR43825:SF1">
    <property type="entry name" value="TRANSKETOLASE-LIKE PYRIMIDINE-BINDING DOMAIN-CONTAINING PROTEIN"/>
    <property type="match status" value="1"/>
</dbReference>